<dbReference type="EMBL" id="MGGL01000015">
    <property type="protein sequence ID" value="OGM26229.1"/>
    <property type="molecule type" value="Genomic_DNA"/>
</dbReference>
<dbReference type="AlphaFoldDB" id="A0A1F7YH90"/>
<sequence length="166" mass="19245">MDTTSWKIYNNKKYRYSLKYPPDYRLSEQDVIEGFKIENPDIIVTEKYPPLREDHLLIEAGQDEFECSNTTVPNGLFAFAASQWGINKNRKGGSEMSNLSEILINGTQGYEYNLTGSYSKEGCGGELFYTQQTFVYLEKNGNIFTFRYPSQNNTYRQIIETLSFEE</sequence>
<evidence type="ECO:0000313" key="2">
    <source>
        <dbReference type="Proteomes" id="UP000179221"/>
    </source>
</evidence>
<evidence type="ECO:0000313" key="1">
    <source>
        <dbReference type="EMBL" id="OGM26229.1"/>
    </source>
</evidence>
<reference evidence="1 2" key="1">
    <citation type="journal article" date="2016" name="Nat. Commun.">
        <title>Thousands of microbial genomes shed light on interconnected biogeochemical processes in an aquifer system.</title>
        <authorList>
            <person name="Anantharaman K."/>
            <person name="Brown C.T."/>
            <person name="Hug L.A."/>
            <person name="Sharon I."/>
            <person name="Castelle C.J."/>
            <person name="Probst A.J."/>
            <person name="Thomas B.C."/>
            <person name="Singh A."/>
            <person name="Wilkins M.J."/>
            <person name="Karaoz U."/>
            <person name="Brodie E.L."/>
            <person name="Williams K.H."/>
            <person name="Hubbard S.S."/>
            <person name="Banfield J.F."/>
        </authorList>
    </citation>
    <scope>NUCLEOTIDE SEQUENCE [LARGE SCALE GENOMIC DNA]</scope>
</reference>
<dbReference type="Proteomes" id="UP000179221">
    <property type="component" value="Unassembled WGS sequence"/>
</dbReference>
<accession>A0A1F7YH90</accession>
<name>A0A1F7YH90_9BACT</name>
<organism evidence="1 2">
    <name type="scientific">Candidatus Woesebacteria bacterium RIFCSPHIGHO2_01_FULL_40_22</name>
    <dbReference type="NCBI Taxonomy" id="1802499"/>
    <lineage>
        <taxon>Bacteria</taxon>
        <taxon>Candidatus Woeseibacteriota</taxon>
    </lineage>
</organism>
<gene>
    <name evidence="1" type="ORF">A2628_02720</name>
</gene>
<comment type="caution">
    <text evidence="1">The sequence shown here is derived from an EMBL/GenBank/DDBJ whole genome shotgun (WGS) entry which is preliminary data.</text>
</comment>
<evidence type="ECO:0008006" key="3">
    <source>
        <dbReference type="Google" id="ProtNLM"/>
    </source>
</evidence>
<protein>
    <recommendedName>
        <fullName evidence="3">DUF4367 domain-containing protein</fullName>
    </recommendedName>
</protein>
<proteinExistence type="predicted"/>